<dbReference type="Proteomes" id="UP000245764">
    <property type="component" value="Chromosome 18"/>
</dbReference>
<proteinExistence type="predicted"/>
<sequence length="246" mass="26797">MRIYDRFKGAVTEWPAAQEFVGVHGRTTLLKIQVMFPKEGEAHGFENDYETMAVLNTSAANVVEAHEDGHPALEALLKEYKGKVLKKDAARELGAKIAAPAVDCSDDIDPIHAIKKKLQAEARTTAGGTGPQSGCWLDDAIKILQAVAKKPHIHDTNINTYELHIFDEAVRPTVHCLPYQLTGALWILSHIGLDKLPLPDSTRNDPTLADSFNRIPMVSTMGGYVADDAGMGKTLLIALAMAIYAQ</sequence>
<evidence type="ECO:0000313" key="1">
    <source>
        <dbReference type="EMBL" id="SMR62493.1"/>
    </source>
</evidence>
<dbReference type="AlphaFoldDB" id="A0A2H1H9N5"/>
<organism evidence="1 2">
    <name type="scientific">Zymoseptoria tritici ST99CH_1E4</name>
    <dbReference type="NCBI Taxonomy" id="1276532"/>
    <lineage>
        <taxon>Eukaryota</taxon>
        <taxon>Fungi</taxon>
        <taxon>Dikarya</taxon>
        <taxon>Ascomycota</taxon>
        <taxon>Pezizomycotina</taxon>
        <taxon>Dothideomycetes</taxon>
        <taxon>Dothideomycetidae</taxon>
        <taxon>Mycosphaerellales</taxon>
        <taxon>Mycosphaerellaceae</taxon>
        <taxon>Zymoseptoria</taxon>
    </lineage>
</organism>
<evidence type="ECO:0000313" key="2">
    <source>
        <dbReference type="Proteomes" id="UP000245764"/>
    </source>
</evidence>
<accession>A0A2H1H9N5</accession>
<reference evidence="2" key="1">
    <citation type="submission" date="2017-05" db="EMBL/GenBank/DDBJ databases">
        <authorList>
            <person name="Song R."/>
            <person name="Chenine A.L."/>
            <person name="Ruprecht R.M."/>
        </authorList>
    </citation>
    <scope>NUCLEOTIDE SEQUENCE [LARGE SCALE GENOMIC DNA]</scope>
</reference>
<protein>
    <submittedName>
        <fullName evidence="1">Uncharacterized protein</fullName>
    </submittedName>
</protein>
<name>A0A2H1H9N5_ZYMTR</name>
<gene>
    <name evidence="1" type="ORF">ZT1E4_G11807</name>
</gene>
<dbReference type="EMBL" id="LT854269">
    <property type="protein sequence ID" value="SMR62493.1"/>
    <property type="molecule type" value="Genomic_DNA"/>
</dbReference>